<name>A0A644ZW01_9ZZZZ</name>
<dbReference type="AlphaFoldDB" id="A0A644ZW01"/>
<feature type="transmembrane region" description="Helical" evidence="1">
    <location>
        <begin position="76"/>
        <end position="95"/>
    </location>
</feature>
<organism evidence="2">
    <name type="scientific">bioreactor metagenome</name>
    <dbReference type="NCBI Taxonomy" id="1076179"/>
    <lineage>
        <taxon>unclassified sequences</taxon>
        <taxon>metagenomes</taxon>
        <taxon>ecological metagenomes</taxon>
    </lineage>
</organism>
<keyword evidence="1" id="KW-0812">Transmembrane</keyword>
<evidence type="ECO:0008006" key="3">
    <source>
        <dbReference type="Google" id="ProtNLM"/>
    </source>
</evidence>
<dbReference type="EMBL" id="VSSQ01009866">
    <property type="protein sequence ID" value="MPM42813.1"/>
    <property type="molecule type" value="Genomic_DNA"/>
</dbReference>
<comment type="caution">
    <text evidence="2">The sequence shown here is derived from an EMBL/GenBank/DDBJ whole genome shotgun (WGS) entry which is preliminary data.</text>
</comment>
<accession>A0A644ZW01</accession>
<proteinExistence type="predicted"/>
<feature type="transmembrane region" description="Helical" evidence="1">
    <location>
        <begin position="39"/>
        <end position="64"/>
    </location>
</feature>
<protein>
    <recommendedName>
        <fullName evidence="3">Phage holin family protein</fullName>
    </recommendedName>
</protein>
<keyword evidence="1" id="KW-1133">Transmembrane helix</keyword>
<gene>
    <name evidence="2" type="ORF">SDC9_89484</name>
</gene>
<evidence type="ECO:0000256" key="1">
    <source>
        <dbReference type="SAM" id="Phobius"/>
    </source>
</evidence>
<evidence type="ECO:0000313" key="2">
    <source>
        <dbReference type="EMBL" id="MPM42813.1"/>
    </source>
</evidence>
<reference evidence="2" key="1">
    <citation type="submission" date="2019-08" db="EMBL/GenBank/DDBJ databases">
        <authorList>
            <person name="Kucharzyk K."/>
            <person name="Murdoch R.W."/>
            <person name="Higgins S."/>
            <person name="Loffler F."/>
        </authorList>
    </citation>
    <scope>NUCLEOTIDE SEQUENCE</scope>
</reference>
<keyword evidence="1" id="KW-0472">Membrane</keyword>
<sequence>MKNSGTKDSFENLTDTAKEYLDMRIDALKLQLVQHLSILFAKIVYIIIILICGGIAAAFFAAALSSYIGELLNSEAAGTLITGGIFVLIIFILYLKRKTIFTTSMVKMFSKMFFEPK</sequence>